<accession>A0A915ZFH5</accession>
<organism evidence="1 2">
    <name type="scientific">Rhizophagus irregularis</name>
    <dbReference type="NCBI Taxonomy" id="588596"/>
    <lineage>
        <taxon>Eukaryota</taxon>
        <taxon>Fungi</taxon>
        <taxon>Fungi incertae sedis</taxon>
        <taxon>Mucoromycota</taxon>
        <taxon>Glomeromycotina</taxon>
        <taxon>Glomeromycetes</taxon>
        <taxon>Glomerales</taxon>
        <taxon>Glomeraceae</taxon>
        <taxon>Rhizophagus</taxon>
    </lineage>
</organism>
<evidence type="ECO:0000313" key="1">
    <source>
        <dbReference type="EMBL" id="CAB5375096.1"/>
    </source>
</evidence>
<reference evidence="1" key="1">
    <citation type="submission" date="2020-05" db="EMBL/GenBank/DDBJ databases">
        <authorList>
            <person name="Rincon C."/>
            <person name="Sanders R I."/>
            <person name="Robbins C."/>
            <person name="Chaturvedi A."/>
        </authorList>
    </citation>
    <scope>NUCLEOTIDE SEQUENCE</scope>
    <source>
        <strain evidence="1">CHB12</strain>
    </source>
</reference>
<gene>
    <name evidence="1" type="ORF">CHRIB12_LOCUS14713</name>
</gene>
<dbReference type="Proteomes" id="UP000684084">
    <property type="component" value="Unassembled WGS sequence"/>
</dbReference>
<comment type="caution">
    <text evidence="1">The sequence shown here is derived from an EMBL/GenBank/DDBJ whole genome shotgun (WGS) entry which is preliminary data.</text>
</comment>
<proteinExistence type="predicted"/>
<evidence type="ECO:0000313" key="2">
    <source>
        <dbReference type="Proteomes" id="UP000684084"/>
    </source>
</evidence>
<name>A0A915ZFH5_9GLOM</name>
<dbReference type="EMBL" id="CAGKOT010000034">
    <property type="protein sequence ID" value="CAB5375096.1"/>
    <property type="molecule type" value="Genomic_DNA"/>
</dbReference>
<dbReference type="AlphaFoldDB" id="A0A915ZFH5"/>
<protein>
    <submittedName>
        <fullName evidence="1">Uncharacterized protein</fullName>
    </submittedName>
</protein>
<sequence>MLVNYYTGWVRLGLGLRLRLIKMDSCYNDNVYVYENDAENCMSSLDNNIKNDFYEDEPKDDSPLKEIYNRQAFTSFEIFK</sequence>